<sequence>MNSDGSSIKDAAPGVDPLWDEWACDRRDRAAVGPVLRHLVAGESNDLFGEEPVARTRAMLESLALELSRLESDNPGARQVDALIAALIDSPPLLGHVHALALEGQIVSRMALQGVDPLLPPLIQDRISAADPQIAALAMSLMAAQTRFVRRQQRMELTAAELSADLLHLALSTLARIVGGEGAGVAGLKAGYDERRGRIGILGQLGLGLGDDFPAALDPRQAGFSLFASALSLITGHERDDVVLASASGRPFRLALLLAAAGVEPAGREAAVLLLQPDALPPAEWFTIDPARAAALLAQGVAA</sequence>
<name>A0A7X1F5W0_9SPHN</name>
<organism evidence="1 2">
    <name type="scientific">Novosphingobium aerophilum</name>
    <dbReference type="NCBI Taxonomy" id="2839843"/>
    <lineage>
        <taxon>Bacteria</taxon>
        <taxon>Pseudomonadati</taxon>
        <taxon>Pseudomonadota</taxon>
        <taxon>Alphaproteobacteria</taxon>
        <taxon>Sphingomonadales</taxon>
        <taxon>Sphingomonadaceae</taxon>
        <taxon>Novosphingobium</taxon>
    </lineage>
</organism>
<dbReference type="RefSeq" id="WP_185682237.1">
    <property type="nucleotide sequence ID" value="NZ_JACLAU010000003.1"/>
</dbReference>
<evidence type="ECO:0000313" key="1">
    <source>
        <dbReference type="EMBL" id="MBC2650814.1"/>
    </source>
</evidence>
<keyword evidence="2" id="KW-1185">Reference proteome</keyword>
<proteinExistence type="predicted"/>
<dbReference type="AlphaFoldDB" id="A0A7X1F5W0"/>
<accession>A0A7X1F5W0</accession>
<evidence type="ECO:0000313" key="2">
    <source>
        <dbReference type="Proteomes" id="UP000520156"/>
    </source>
</evidence>
<dbReference type="EMBL" id="JACLAU010000003">
    <property type="protein sequence ID" value="MBC2650814.1"/>
    <property type="molecule type" value="Genomic_DNA"/>
</dbReference>
<comment type="caution">
    <text evidence="1">The sequence shown here is derived from an EMBL/GenBank/DDBJ whole genome shotgun (WGS) entry which is preliminary data.</text>
</comment>
<dbReference type="Proteomes" id="UP000520156">
    <property type="component" value="Unassembled WGS sequence"/>
</dbReference>
<reference evidence="1 2" key="1">
    <citation type="submission" date="2020-08" db="EMBL/GenBank/DDBJ databases">
        <title>The genome sequence of Novosphingobium flavum 4Y4.</title>
        <authorList>
            <person name="Liu Y."/>
        </authorList>
    </citation>
    <scope>NUCLEOTIDE SEQUENCE [LARGE SCALE GENOMIC DNA]</scope>
    <source>
        <strain evidence="1 2">4Y4</strain>
    </source>
</reference>
<protein>
    <submittedName>
        <fullName evidence="1">Uncharacterized protein</fullName>
    </submittedName>
</protein>
<gene>
    <name evidence="1" type="ORF">H7F49_03790</name>
</gene>